<dbReference type="Gene3D" id="3.30.540.10">
    <property type="entry name" value="Fructose-1,6-Bisphosphatase, subunit A, domain 1"/>
    <property type="match status" value="1"/>
</dbReference>
<evidence type="ECO:0000256" key="11">
    <source>
        <dbReference type="ARBA" id="ARBA00022989"/>
    </source>
</evidence>
<evidence type="ECO:0000313" key="16">
    <source>
        <dbReference type="EMBL" id="ETO05422.1"/>
    </source>
</evidence>
<dbReference type="Pfam" id="PF00459">
    <property type="entry name" value="Inositol_P"/>
    <property type="match status" value="1"/>
</dbReference>
<dbReference type="Proteomes" id="UP000023152">
    <property type="component" value="Unassembled WGS sequence"/>
</dbReference>
<evidence type="ECO:0000256" key="3">
    <source>
        <dbReference type="ARBA" id="ARBA00004167"/>
    </source>
</evidence>
<organism evidence="16 17">
    <name type="scientific">Reticulomyxa filosa</name>
    <dbReference type="NCBI Taxonomy" id="46433"/>
    <lineage>
        <taxon>Eukaryota</taxon>
        <taxon>Sar</taxon>
        <taxon>Rhizaria</taxon>
        <taxon>Retaria</taxon>
        <taxon>Foraminifera</taxon>
        <taxon>Monothalamids</taxon>
        <taxon>Reticulomyxidae</taxon>
        <taxon>Reticulomyxa</taxon>
    </lineage>
</organism>
<dbReference type="EMBL" id="ASPP01028142">
    <property type="protein sequence ID" value="ETO05422.1"/>
    <property type="molecule type" value="Genomic_DNA"/>
</dbReference>
<evidence type="ECO:0000256" key="7">
    <source>
        <dbReference type="ARBA" id="ARBA00022692"/>
    </source>
</evidence>
<feature type="binding site" evidence="15">
    <location>
        <position position="193"/>
    </location>
    <ligand>
        <name>Mg(2+)</name>
        <dbReference type="ChEBI" id="CHEBI:18420"/>
        <label>1</label>
        <note>catalytic</note>
    </ligand>
</feature>
<dbReference type="GO" id="GO:0016020">
    <property type="term" value="C:membrane"/>
    <property type="evidence" value="ECO:0007669"/>
    <property type="project" value="UniProtKB-SubCell"/>
</dbReference>
<evidence type="ECO:0000256" key="14">
    <source>
        <dbReference type="ARBA" id="ARBA00042949"/>
    </source>
</evidence>
<dbReference type="SUPFAM" id="SSF56655">
    <property type="entry name" value="Carbohydrate phosphatase"/>
    <property type="match status" value="1"/>
</dbReference>
<dbReference type="GO" id="GO:0052834">
    <property type="term" value="F:inositol monophosphate phosphatase activity"/>
    <property type="evidence" value="ECO:0007669"/>
    <property type="project" value="UniProtKB-EC"/>
</dbReference>
<reference evidence="16 17" key="1">
    <citation type="journal article" date="2013" name="Curr. Biol.">
        <title>The Genome of the Foraminiferan Reticulomyxa filosa.</title>
        <authorList>
            <person name="Glockner G."/>
            <person name="Hulsmann N."/>
            <person name="Schleicher M."/>
            <person name="Noegel A.A."/>
            <person name="Eichinger L."/>
            <person name="Gallinger C."/>
            <person name="Pawlowski J."/>
            <person name="Sierra R."/>
            <person name="Euteneuer U."/>
            <person name="Pillet L."/>
            <person name="Moustafa A."/>
            <person name="Platzer M."/>
            <person name="Groth M."/>
            <person name="Szafranski K."/>
            <person name="Schliwa M."/>
        </authorList>
    </citation>
    <scope>NUCLEOTIDE SEQUENCE [LARGE SCALE GENOMIC DNA]</scope>
</reference>
<dbReference type="Gene3D" id="3.40.190.80">
    <property type="match status" value="1"/>
</dbReference>
<dbReference type="EC" id="3.1.3.25" evidence="6"/>
<keyword evidence="10 15" id="KW-0460">Magnesium</keyword>
<evidence type="ECO:0000256" key="13">
    <source>
        <dbReference type="ARBA" id="ARBA00042119"/>
    </source>
</evidence>
<dbReference type="GO" id="GO:0012505">
    <property type="term" value="C:endomembrane system"/>
    <property type="evidence" value="ECO:0007669"/>
    <property type="project" value="TreeGrafter"/>
</dbReference>
<protein>
    <recommendedName>
        <fullName evidence="6">inositol-phosphate phosphatase</fullName>
        <ecNumber evidence="6">3.1.3.25</ecNumber>
    </recommendedName>
    <alternativeName>
        <fullName evidence="14">Inositol-1(or 4)-monophosphatase 3</fullName>
    </alternativeName>
    <alternativeName>
        <fullName evidence="13">Myo-inositol monophosphatase A3</fullName>
    </alternativeName>
</protein>
<keyword evidence="17" id="KW-1185">Reference proteome</keyword>
<evidence type="ECO:0000256" key="10">
    <source>
        <dbReference type="ARBA" id="ARBA00022842"/>
    </source>
</evidence>
<keyword evidence="12" id="KW-0472">Membrane</keyword>
<keyword evidence="8 15" id="KW-0479">Metal-binding</keyword>
<evidence type="ECO:0000256" key="2">
    <source>
        <dbReference type="ARBA" id="ARBA00001946"/>
    </source>
</evidence>
<dbReference type="PANTHER" id="PTHR43028:SF4">
    <property type="entry name" value="INOSITOL MONOPHOSPHATASE 3"/>
    <property type="match status" value="1"/>
</dbReference>
<feature type="binding site" evidence="15">
    <location>
        <position position="190"/>
    </location>
    <ligand>
        <name>Mg(2+)</name>
        <dbReference type="ChEBI" id="CHEBI:18420"/>
        <label>1</label>
        <note>catalytic</note>
    </ligand>
</feature>
<evidence type="ECO:0000256" key="12">
    <source>
        <dbReference type="ARBA" id="ARBA00023136"/>
    </source>
</evidence>
<proteinExistence type="inferred from homology"/>
<dbReference type="InterPro" id="IPR020550">
    <property type="entry name" value="Inositol_monophosphatase_CS"/>
</dbReference>
<evidence type="ECO:0000256" key="1">
    <source>
        <dbReference type="ARBA" id="ARBA00001033"/>
    </source>
</evidence>
<keyword evidence="7" id="KW-0812">Transmembrane</keyword>
<feature type="binding site" evidence="15">
    <location>
        <position position="326"/>
    </location>
    <ligand>
        <name>Mg(2+)</name>
        <dbReference type="ChEBI" id="CHEBI:18420"/>
        <label>1</label>
        <note>catalytic</note>
    </ligand>
</feature>
<comment type="similarity">
    <text evidence="5">Belongs to the inositol monophosphatase superfamily.</text>
</comment>
<dbReference type="PROSITE" id="PS00630">
    <property type="entry name" value="IMP_2"/>
    <property type="match status" value="1"/>
</dbReference>
<dbReference type="AlphaFoldDB" id="X6LWC2"/>
<feature type="binding site" evidence="15">
    <location>
        <position position="154"/>
    </location>
    <ligand>
        <name>Mg(2+)</name>
        <dbReference type="ChEBI" id="CHEBI:18420"/>
        <label>1</label>
        <note>catalytic</note>
    </ligand>
</feature>
<evidence type="ECO:0000256" key="4">
    <source>
        <dbReference type="ARBA" id="ARBA00005152"/>
    </source>
</evidence>
<dbReference type="GO" id="GO:0046872">
    <property type="term" value="F:metal ion binding"/>
    <property type="evidence" value="ECO:0007669"/>
    <property type="project" value="UniProtKB-KW"/>
</dbReference>
<keyword evidence="9" id="KW-0378">Hydrolase</keyword>
<dbReference type="OMA" id="DELHKQP"/>
<comment type="pathway">
    <text evidence="4">Polyol metabolism; myo-inositol biosynthesis; myo-inositol from D-glucose 6-phosphate: step 2/2.</text>
</comment>
<feature type="binding site" evidence="15">
    <location>
        <position position="192"/>
    </location>
    <ligand>
        <name>Mg(2+)</name>
        <dbReference type="ChEBI" id="CHEBI:18420"/>
        <label>1</label>
        <note>catalytic</note>
    </ligand>
</feature>
<comment type="subcellular location">
    <subcellularLocation>
        <location evidence="3">Membrane</location>
        <topology evidence="3">Single-pass membrane protein</topology>
    </subcellularLocation>
</comment>
<dbReference type="InterPro" id="IPR000760">
    <property type="entry name" value="Inositol_monophosphatase-like"/>
</dbReference>
<evidence type="ECO:0000256" key="5">
    <source>
        <dbReference type="ARBA" id="ARBA00009759"/>
    </source>
</evidence>
<name>X6LWC2_RETFI</name>
<comment type="caution">
    <text evidence="16">The sequence shown here is derived from an EMBL/GenBank/DDBJ whole genome shotgun (WGS) entry which is preliminary data.</text>
</comment>
<accession>X6LWC2</accession>
<evidence type="ECO:0000256" key="8">
    <source>
        <dbReference type="ARBA" id="ARBA00022723"/>
    </source>
</evidence>
<evidence type="ECO:0000256" key="9">
    <source>
        <dbReference type="ARBA" id="ARBA00022801"/>
    </source>
</evidence>
<dbReference type="FunFam" id="3.30.540.10:FF:000012">
    <property type="entry name" value="Blast:Putative inositol monophosphatase 3"/>
    <property type="match status" value="1"/>
</dbReference>
<comment type="cofactor">
    <cofactor evidence="2 15">
        <name>Mg(2+)</name>
        <dbReference type="ChEBI" id="CHEBI:18420"/>
    </cofactor>
</comment>
<dbReference type="InterPro" id="IPR050725">
    <property type="entry name" value="CysQ/Inositol_MonoPase"/>
</dbReference>
<comment type="catalytic activity">
    <reaction evidence="1">
        <text>a myo-inositol phosphate + H2O = myo-inositol + phosphate</text>
        <dbReference type="Rhea" id="RHEA:24056"/>
        <dbReference type="ChEBI" id="CHEBI:15377"/>
        <dbReference type="ChEBI" id="CHEBI:17268"/>
        <dbReference type="ChEBI" id="CHEBI:43474"/>
        <dbReference type="ChEBI" id="CHEBI:84139"/>
        <dbReference type="EC" id="3.1.3.25"/>
    </reaction>
</comment>
<keyword evidence="11" id="KW-1133">Transmembrane helix</keyword>
<dbReference type="PANTHER" id="PTHR43028">
    <property type="entry name" value="3'(2'),5'-BISPHOSPHATE NUCLEOTIDASE 1"/>
    <property type="match status" value="1"/>
</dbReference>
<gene>
    <name evidence="16" type="ORF">RFI_31974</name>
</gene>
<evidence type="ECO:0000256" key="6">
    <source>
        <dbReference type="ARBA" id="ARBA00013106"/>
    </source>
</evidence>
<dbReference type="GO" id="GO:0046854">
    <property type="term" value="P:phosphatidylinositol phosphate biosynthetic process"/>
    <property type="evidence" value="ECO:0007669"/>
    <property type="project" value="InterPro"/>
</dbReference>
<evidence type="ECO:0000313" key="17">
    <source>
        <dbReference type="Proteomes" id="UP000023152"/>
    </source>
</evidence>
<dbReference type="GO" id="GO:0008254">
    <property type="term" value="F:3'-nucleotidase activity"/>
    <property type="evidence" value="ECO:0007669"/>
    <property type="project" value="TreeGrafter"/>
</dbReference>
<dbReference type="GO" id="GO:0005737">
    <property type="term" value="C:cytoplasm"/>
    <property type="evidence" value="ECO:0007669"/>
    <property type="project" value="UniProtKB-ARBA"/>
</dbReference>
<evidence type="ECO:0000256" key="15">
    <source>
        <dbReference type="PIRSR" id="PIRSR600760-2"/>
    </source>
</evidence>
<dbReference type="OrthoDB" id="10254945at2759"/>
<sequence>MRLPQHRQEEKPFLHDKLRDLKSLLDGNKDSDPRGVGKTRVLPWLVLSATLLSLFACVSFVSRRWDSDGEQYGKSDLHLDLTLRNLVSVSIGLSQLAGERIRKVKQSHKEGVEIKGQTNEGVDEPVTVADKVSNSVFINGFKSIFGNDMQLVSEETQPKTEAIIPQLEFVDTFVGGDRILNKQDISIIVDPLDATKEFTEETDVDGSNMLPFVTTLVCIVEKAQPIAGIIYRPFASNEPVIWGIATPHARHVYPNIAKIATGDSAHLIAVSRSHTGDAKDIVRDVISDPSHSYRSLPVGGSGYKSWLVLTGQADAYIHVTKIKIWDLCAGHALLRAAGGDVTDKRGNPLLYKSDQPEFNNGLVAALHRNKIDAIVNKLSS</sequence>